<sequence length="267" mass="28767">MNRREGAMNQREAPMTRAATGHPVLETRNLQKSFGAVTAARDISVAIESGARLSVIGSNGAGKTTFVNMVTGYLKPDEGTILLDGEDVTRLDPRRLARRGIARSFQIPQLCMELTALENMLVARAAAAEGTVPFFRPARTAEARDAAMAVLDRFGLADIAPRPVSELAGGVRKLLDIALAMIGRPRLLMLDEPTSGVSAEEKFPFMDRIMTALDQGGVTVLFVEHDMDIVGAYADRVLAFYSGQIIADGAPDHVLADDAVRRHVTGH</sequence>
<accession>A0ABQ1INW0</accession>
<proteinExistence type="predicted"/>
<gene>
    <name evidence="6" type="ORF">GCM10011505_30540</name>
</gene>
<keyword evidence="1" id="KW-0813">Transport</keyword>
<dbReference type="SUPFAM" id="SSF52540">
    <property type="entry name" value="P-loop containing nucleoside triphosphate hydrolases"/>
    <property type="match status" value="1"/>
</dbReference>
<dbReference type="InterPro" id="IPR051120">
    <property type="entry name" value="ABC_AA/LPS_Transport"/>
</dbReference>
<evidence type="ECO:0000259" key="5">
    <source>
        <dbReference type="PROSITE" id="PS50893"/>
    </source>
</evidence>
<evidence type="ECO:0000256" key="3">
    <source>
        <dbReference type="ARBA" id="ARBA00022840"/>
    </source>
</evidence>
<evidence type="ECO:0000313" key="7">
    <source>
        <dbReference type="Proteomes" id="UP000603352"/>
    </source>
</evidence>
<evidence type="ECO:0000256" key="2">
    <source>
        <dbReference type="ARBA" id="ARBA00022741"/>
    </source>
</evidence>
<dbReference type="EMBL" id="BMDZ01000036">
    <property type="protein sequence ID" value="GGB47283.1"/>
    <property type="molecule type" value="Genomic_DNA"/>
</dbReference>
<keyword evidence="3 6" id="KW-0067">ATP-binding</keyword>
<dbReference type="PANTHER" id="PTHR45772:SF7">
    <property type="entry name" value="AMINO ACID ABC TRANSPORTER ATP-BINDING PROTEIN"/>
    <property type="match status" value="1"/>
</dbReference>
<dbReference type="Proteomes" id="UP000603352">
    <property type="component" value="Unassembled WGS sequence"/>
</dbReference>
<keyword evidence="2" id="KW-0547">Nucleotide-binding</keyword>
<dbReference type="PANTHER" id="PTHR45772">
    <property type="entry name" value="CONSERVED COMPONENT OF ABC TRANSPORTER FOR NATURAL AMINO ACIDS-RELATED"/>
    <property type="match status" value="1"/>
</dbReference>
<dbReference type="InterPro" id="IPR003593">
    <property type="entry name" value="AAA+_ATPase"/>
</dbReference>
<dbReference type="InterPro" id="IPR003439">
    <property type="entry name" value="ABC_transporter-like_ATP-bd"/>
</dbReference>
<organism evidence="6 7">
    <name type="scientific">Tistrella bauzanensis</name>
    <dbReference type="NCBI Taxonomy" id="657419"/>
    <lineage>
        <taxon>Bacteria</taxon>
        <taxon>Pseudomonadati</taxon>
        <taxon>Pseudomonadota</taxon>
        <taxon>Alphaproteobacteria</taxon>
        <taxon>Geminicoccales</taxon>
        <taxon>Geminicoccaceae</taxon>
        <taxon>Tistrella</taxon>
    </lineage>
</organism>
<feature type="domain" description="ABC transporter" evidence="5">
    <location>
        <begin position="25"/>
        <end position="267"/>
    </location>
</feature>
<reference evidence="7" key="1">
    <citation type="journal article" date="2019" name="Int. J. Syst. Evol. Microbiol.">
        <title>The Global Catalogue of Microorganisms (GCM) 10K type strain sequencing project: providing services to taxonomists for standard genome sequencing and annotation.</title>
        <authorList>
            <consortium name="The Broad Institute Genomics Platform"/>
            <consortium name="The Broad Institute Genome Sequencing Center for Infectious Disease"/>
            <person name="Wu L."/>
            <person name="Ma J."/>
        </authorList>
    </citation>
    <scope>NUCLEOTIDE SEQUENCE [LARGE SCALE GENOMIC DNA]</scope>
    <source>
        <strain evidence="7">CGMCC 1.10188</strain>
    </source>
</reference>
<comment type="caution">
    <text evidence="6">The sequence shown here is derived from an EMBL/GenBank/DDBJ whole genome shotgun (WGS) entry which is preliminary data.</text>
</comment>
<dbReference type="PROSITE" id="PS50893">
    <property type="entry name" value="ABC_TRANSPORTER_2"/>
    <property type="match status" value="1"/>
</dbReference>
<dbReference type="Gene3D" id="3.40.50.300">
    <property type="entry name" value="P-loop containing nucleotide triphosphate hydrolases"/>
    <property type="match status" value="1"/>
</dbReference>
<dbReference type="InterPro" id="IPR027417">
    <property type="entry name" value="P-loop_NTPase"/>
</dbReference>
<evidence type="ECO:0000256" key="1">
    <source>
        <dbReference type="ARBA" id="ARBA00022448"/>
    </source>
</evidence>
<protein>
    <submittedName>
        <fullName evidence="6">ABC transporter ATP-binding protein</fullName>
    </submittedName>
</protein>
<name>A0ABQ1INW0_9PROT</name>
<feature type="region of interest" description="Disordered" evidence="4">
    <location>
        <begin position="1"/>
        <end position="21"/>
    </location>
</feature>
<evidence type="ECO:0000256" key="4">
    <source>
        <dbReference type="SAM" id="MobiDB-lite"/>
    </source>
</evidence>
<keyword evidence="7" id="KW-1185">Reference proteome</keyword>
<dbReference type="CDD" id="cd03219">
    <property type="entry name" value="ABC_Mj1267_LivG_branched"/>
    <property type="match status" value="1"/>
</dbReference>
<dbReference type="GO" id="GO:0005524">
    <property type="term" value="F:ATP binding"/>
    <property type="evidence" value="ECO:0007669"/>
    <property type="project" value="UniProtKB-KW"/>
</dbReference>
<dbReference type="Pfam" id="PF00005">
    <property type="entry name" value="ABC_tran"/>
    <property type="match status" value="1"/>
</dbReference>
<evidence type="ECO:0000313" key="6">
    <source>
        <dbReference type="EMBL" id="GGB47283.1"/>
    </source>
</evidence>
<dbReference type="SMART" id="SM00382">
    <property type="entry name" value="AAA"/>
    <property type="match status" value="1"/>
</dbReference>